<dbReference type="EMBL" id="SWFS01000118">
    <property type="protein sequence ID" value="KAA8916177.1"/>
    <property type="molecule type" value="Genomic_DNA"/>
</dbReference>
<name>A0A642V9C1_9ASCO</name>
<organism evidence="1 2">
    <name type="scientific">Trichomonascus ciferrii</name>
    <dbReference type="NCBI Taxonomy" id="44093"/>
    <lineage>
        <taxon>Eukaryota</taxon>
        <taxon>Fungi</taxon>
        <taxon>Dikarya</taxon>
        <taxon>Ascomycota</taxon>
        <taxon>Saccharomycotina</taxon>
        <taxon>Dipodascomycetes</taxon>
        <taxon>Dipodascales</taxon>
        <taxon>Trichomonascaceae</taxon>
        <taxon>Trichomonascus</taxon>
        <taxon>Trichomonascus ciferrii complex</taxon>
    </lineage>
</organism>
<keyword evidence="2" id="KW-1185">Reference proteome</keyword>
<reference evidence="1" key="1">
    <citation type="journal article" date="2019" name="G3 (Bethesda)">
        <title>Genome Assemblies of Two Rare Opportunistic Yeast Pathogens: Diutina rugosa (syn. Candida rugosa) and Trichomonascus ciferrii (syn. Candida ciferrii).</title>
        <authorList>
            <person name="Mixao V."/>
            <person name="Saus E."/>
            <person name="Hansen A.P."/>
            <person name="Lass-Florl C."/>
            <person name="Gabaldon T."/>
        </authorList>
    </citation>
    <scope>NUCLEOTIDE SEQUENCE</scope>
    <source>
        <strain evidence="1">CBS 4856</strain>
    </source>
</reference>
<accession>A0A642V9C1</accession>
<dbReference type="VEuPathDB" id="FungiDB:TRICI_001668"/>
<comment type="caution">
    <text evidence="1">The sequence shown here is derived from an EMBL/GenBank/DDBJ whole genome shotgun (WGS) entry which is preliminary data.</text>
</comment>
<sequence>MKGPDINEVVVLKAEELHTRKVKLWGGAALRYAQLAVRARIPPMDINSQLAGRLPPTAMMPFLRLVQHMEHPDAKLDWNRPINKFVAMYGD</sequence>
<evidence type="ECO:0000313" key="2">
    <source>
        <dbReference type="Proteomes" id="UP000761534"/>
    </source>
</evidence>
<protein>
    <submittedName>
        <fullName evidence="1">Uncharacterized protein</fullName>
    </submittedName>
</protein>
<dbReference type="Proteomes" id="UP000761534">
    <property type="component" value="Unassembled WGS sequence"/>
</dbReference>
<gene>
    <name evidence="1" type="ORF">TRICI_001668</name>
</gene>
<proteinExistence type="predicted"/>
<evidence type="ECO:0000313" key="1">
    <source>
        <dbReference type="EMBL" id="KAA8916177.1"/>
    </source>
</evidence>
<dbReference type="AlphaFoldDB" id="A0A642V9C1"/>